<evidence type="ECO:0000313" key="1">
    <source>
        <dbReference type="EMBL" id="KAF5197001.1"/>
    </source>
</evidence>
<name>A0A7J6WHZ6_THATH</name>
<dbReference type="Proteomes" id="UP000554482">
    <property type="component" value="Unassembled WGS sequence"/>
</dbReference>
<proteinExistence type="predicted"/>
<evidence type="ECO:0000313" key="2">
    <source>
        <dbReference type="Proteomes" id="UP000554482"/>
    </source>
</evidence>
<reference evidence="1 2" key="1">
    <citation type="submission" date="2020-06" db="EMBL/GenBank/DDBJ databases">
        <title>Transcriptomic and genomic resources for Thalictrum thalictroides and T. hernandezii: Facilitating candidate gene discovery in an emerging model plant lineage.</title>
        <authorList>
            <person name="Arias T."/>
            <person name="Riano-Pachon D.M."/>
            <person name="Di Stilio V.S."/>
        </authorList>
    </citation>
    <scope>NUCLEOTIDE SEQUENCE [LARGE SCALE GENOMIC DNA]</scope>
    <source>
        <strain evidence="2">cv. WT478/WT964</strain>
        <tissue evidence="1">Leaves</tissue>
    </source>
</reference>
<organism evidence="1 2">
    <name type="scientific">Thalictrum thalictroides</name>
    <name type="common">Rue-anemone</name>
    <name type="synonym">Anemone thalictroides</name>
    <dbReference type="NCBI Taxonomy" id="46969"/>
    <lineage>
        <taxon>Eukaryota</taxon>
        <taxon>Viridiplantae</taxon>
        <taxon>Streptophyta</taxon>
        <taxon>Embryophyta</taxon>
        <taxon>Tracheophyta</taxon>
        <taxon>Spermatophyta</taxon>
        <taxon>Magnoliopsida</taxon>
        <taxon>Ranunculales</taxon>
        <taxon>Ranunculaceae</taxon>
        <taxon>Thalictroideae</taxon>
        <taxon>Thalictrum</taxon>
    </lineage>
</organism>
<keyword evidence="2" id="KW-1185">Reference proteome</keyword>
<protein>
    <submittedName>
        <fullName evidence="1">Uncharacterized protein</fullName>
    </submittedName>
</protein>
<dbReference type="EMBL" id="JABWDY010015228">
    <property type="protein sequence ID" value="KAF5197001.1"/>
    <property type="molecule type" value="Genomic_DNA"/>
</dbReference>
<gene>
    <name evidence="1" type="ORF">FRX31_013408</name>
</gene>
<accession>A0A7J6WHZ6</accession>
<comment type="caution">
    <text evidence="1">The sequence shown here is derived from an EMBL/GenBank/DDBJ whole genome shotgun (WGS) entry which is preliminary data.</text>
</comment>
<dbReference type="AlphaFoldDB" id="A0A7J6WHZ6"/>
<sequence length="92" mass="10690">MWELKEKILEGRMLFAVGLGGIEKYLGLQVPCLSMFRMQWSHALKFVSYLQMPIYMLSSNAHIHVIFKCMGIFMLMGQEFESIGLNVLMKRV</sequence>